<protein>
    <recommendedName>
        <fullName evidence="5">Toxic anion resistance protein</fullName>
    </recommendedName>
</protein>
<organism evidence="3 4">
    <name type="scientific">Acinetobacter beijerinckii ANC 3835</name>
    <dbReference type="NCBI Taxonomy" id="1217649"/>
    <lineage>
        <taxon>Bacteria</taxon>
        <taxon>Pseudomonadati</taxon>
        <taxon>Pseudomonadota</taxon>
        <taxon>Gammaproteobacteria</taxon>
        <taxon>Moraxellales</taxon>
        <taxon>Moraxellaceae</taxon>
        <taxon>Acinetobacter</taxon>
    </lineage>
</organism>
<accession>N9FIB2</accession>
<dbReference type="HOGENOM" id="CLU_032111_0_0_6"/>
<gene>
    <name evidence="3" type="ORF">F934_01376</name>
</gene>
<proteinExistence type="inferred from homology"/>
<sequence length="377" mass="42548">MMSDLELNKVSNEVVLKEEQRFEQMNLKELGLQPQDFSEVMDAHKELADISTTVVAEYGKNIANKTSTYTDELLNLVQNKDLDATGQKLNEVVQVAQQLNTSSILNKSKNSGFFGGLLSKFKGAKQSFDQHFNTTKEQIDVLVKEIESSQSGLKARVGTLDKMFDAVQEEYKQLGVYIAAGQLKQQDIQQQISSLTTLEQDQKTTQQIYDFNHLANNLEKRVSDLQVLQQSAMQTLPMIRIIQSNNLMLVDKFYAIKNITLPAWKNQISLAISLQEQKNSVQLAKAIDDTTNELLRRNAELLHQNSVDTAKANQRSVIDVETLEHVQNTLIKTVNDVIQIQKEGMQKRAEATTRLRALQESLNHLVLENSGQNTPKS</sequence>
<name>N9FIB2_9GAMM</name>
<dbReference type="PIRSF" id="PIRSF026508">
    <property type="entry name" value="TelA"/>
    <property type="match status" value="1"/>
</dbReference>
<evidence type="ECO:0000313" key="3">
    <source>
        <dbReference type="EMBL" id="ENW04646.1"/>
    </source>
</evidence>
<comment type="caution">
    <text evidence="3">The sequence shown here is derived from an EMBL/GenBank/DDBJ whole genome shotgun (WGS) entry which is preliminary data.</text>
</comment>
<evidence type="ECO:0000256" key="1">
    <source>
        <dbReference type="ARBA" id="ARBA00005541"/>
    </source>
</evidence>
<dbReference type="Pfam" id="PF05816">
    <property type="entry name" value="TelA"/>
    <property type="match status" value="1"/>
</dbReference>
<dbReference type="InterPro" id="IPR008863">
    <property type="entry name" value="Toxic_anion-R_TelA"/>
</dbReference>
<dbReference type="EMBL" id="APQK01000012">
    <property type="protein sequence ID" value="ENW04646.1"/>
    <property type="molecule type" value="Genomic_DNA"/>
</dbReference>
<dbReference type="AlphaFoldDB" id="N9FIB2"/>
<dbReference type="PANTHER" id="PTHR38432">
    <property type="entry name" value="TELA-LIKE PROTEIN SAOUHSC_01408"/>
    <property type="match status" value="1"/>
</dbReference>
<dbReference type="Proteomes" id="UP000018417">
    <property type="component" value="Unassembled WGS sequence"/>
</dbReference>
<evidence type="ECO:0000256" key="2">
    <source>
        <dbReference type="PIRNR" id="PIRNR026508"/>
    </source>
</evidence>
<dbReference type="PATRIC" id="fig|1217649.3.peg.1313"/>
<dbReference type="PANTHER" id="PTHR38432:SF1">
    <property type="entry name" value="TELA-LIKE PROTEIN SAOUHSC_01408"/>
    <property type="match status" value="1"/>
</dbReference>
<reference evidence="3 4" key="1">
    <citation type="submission" date="2013-02" db="EMBL/GenBank/DDBJ databases">
        <title>The Genome Sequence of Acinetobacter beijerinckii ANC 3835.</title>
        <authorList>
            <consortium name="The Broad Institute Genome Sequencing Platform"/>
            <consortium name="The Broad Institute Genome Sequencing Center for Infectious Disease"/>
            <person name="Cerqueira G."/>
            <person name="Feldgarden M."/>
            <person name="Courvalin P."/>
            <person name="Perichon B."/>
            <person name="Grillot-Courvalin C."/>
            <person name="Clermont D."/>
            <person name="Rocha E."/>
            <person name="Yoon E.-J."/>
            <person name="Nemec A."/>
            <person name="Walker B."/>
            <person name="Young S.K."/>
            <person name="Zeng Q."/>
            <person name="Gargeya S."/>
            <person name="Fitzgerald M."/>
            <person name="Haas B."/>
            <person name="Abouelleil A."/>
            <person name="Alvarado L."/>
            <person name="Arachchi H.M."/>
            <person name="Berlin A.M."/>
            <person name="Chapman S.B."/>
            <person name="Dewar J."/>
            <person name="Goldberg J."/>
            <person name="Griggs A."/>
            <person name="Gujja S."/>
            <person name="Hansen M."/>
            <person name="Howarth C."/>
            <person name="Imamovic A."/>
            <person name="Larimer J."/>
            <person name="McCowan C."/>
            <person name="Murphy C."/>
            <person name="Neiman D."/>
            <person name="Pearson M."/>
            <person name="Priest M."/>
            <person name="Roberts A."/>
            <person name="Saif S."/>
            <person name="Shea T."/>
            <person name="Sisk P."/>
            <person name="Sykes S."/>
            <person name="Wortman J."/>
            <person name="Nusbaum C."/>
            <person name="Birren B."/>
        </authorList>
    </citation>
    <scope>NUCLEOTIDE SEQUENCE [LARGE SCALE GENOMIC DNA]</scope>
    <source>
        <strain evidence="3 4">ANC 3835</strain>
    </source>
</reference>
<evidence type="ECO:0008006" key="5">
    <source>
        <dbReference type="Google" id="ProtNLM"/>
    </source>
</evidence>
<evidence type="ECO:0000313" key="4">
    <source>
        <dbReference type="Proteomes" id="UP000018417"/>
    </source>
</evidence>
<comment type="similarity">
    <text evidence="1 2">Belongs to the TelA family.</text>
</comment>